<keyword evidence="4" id="KW-1185">Reference proteome</keyword>
<feature type="region of interest" description="Disordered" evidence="1">
    <location>
        <begin position="474"/>
        <end position="507"/>
    </location>
</feature>
<sequence length="524" mass="55433">MQIARPLPPQMGQTDHDLPPPVPEGSGRAGVSEAATFDVVFLAQQAVLPPEHAVDAQDPETFSDEAGFEEPSPTLDTANREELEAADTPFAQVDGGQQVRRVPEVDGLGGSDAAIRAKAQQDVMPEMPGARLTETTATSELNKRNYEGPDSGLPAGSVPVSLPAQGLTEQQAQVSVETAIGLLPENRVGRIENPDAKGHGPEAQNALNHATRADTATAKHAVDRMPNATPTSSTQMIPPVTVQVGVMGFAGKEVGADLRLLEEGPSTPPSIMPVNRPAIAQTESSSQAMANPAVPVDVATDNDQTPREYTNSGGEARVTGQRTVAQSTTGDTAPSHMAVQIAQTNPFVMAMQSEVDAEQSIEDDIGFRSVDHVSIQSSESKQSPPARGPEIPRMVSAQISEIIRQQPDRPVELTLSPEELGRLRMSFQSDGSSMHVTLSFERPDTLDLMRRHIDQLAQDLRTSGLSDVSFTFQQQTADGGDGSPSGDGRPGFAETDTHNTLAGPADDTPIVLNVAGQTGVDIRV</sequence>
<keyword evidence="3" id="KW-0282">Flagellum</keyword>
<dbReference type="EMBL" id="VICH01000014">
    <property type="protein sequence ID" value="TQV65907.1"/>
    <property type="molecule type" value="Genomic_DNA"/>
</dbReference>
<feature type="region of interest" description="Disordered" evidence="1">
    <location>
        <begin position="50"/>
        <end position="99"/>
    </location>
</feature>
<dbReference type="CDD" id="cd17470">
    <property type="entry name" value="T3SS_Flik_C"/>
    <property type="match status" value="1"/>
</dbReference>
<feature type="region of interest" description="Disordered" evidence="1">
    <location>
        <begin position="1"/>
        <end position="31"/>
    </location>
</feature>
<organism evidence="3 4">
    <name type="scientific">Aliiroseovarius halocynthiae</name>
    <dbReference type="NCBI Taxonomy" id="985055"/>
    <lineage>
        <taxon>Bacteria</taxon>
        <taxon>Pseudomonadati</taxon>
        <taxon>Pseudomonadota</taxon>
        <taxon>Alphaproteobacteria</taxon>
        <taxon>Rhodobacterales</taxon>
        <taxon>Paracoccaceae</taxon>
        <taxon>Aliiroseovarius</taxon>
    </lineage>
</organism>
<feature type="region of interest" description="Disordered" evidence="1">
    <location>
        <begin position="299"/>
        <end position="321"/>
    </location>
</feature>
<feature type="domain" description="Flagellar hook-length control protein-like C-terminal" evidence="2">
    <location>
        <begin position="411"/>
        <end position="479"/>
    </location>
</feature>
<accession>A0A545SLQ2</accession>
<evidence type="ECO:0000313" key="3">
    <source>
        <dbReference type="EMBL" id="TQV65907.1"/>
    </source>
</evidence>
<dbReference type="InterPro" id="IPR021136">
    <property type="entry name" value="Flagellar_hook_control-like_C"/>
</dbReference>
<gene>
    <name evidence="3" type="ORF">FIL88_15590</name>
</gene>
<feature type="compositionally biased region" description="Acidic residues" evidence="1">
    <location>
        <begin position="57"/>
        <end position="68"/>
    </location>
</feature>
<dbReference type="InterPro" id="IPR038610">
    <property type="entry name" value="FliK-like_C_sf"/>
</dbReference>
<name>A0A545SLQ2_9RHOB</name>
<evidence type="ECO:0000313" key="4">
    <source>
        <dbReference type="Proteomes" id="UP000315816"/>
    </source>
</evidence>
<evidence type="ECO:0000256" key="1">
    <source>
        <dbReference type="SAM" id="MobiDB-lite"/>
    </source>
</evidence>
<proteinExistence type="predicted"/>
<reference evidence="3 4" key="1">
    <citation type="submission" date="2019-06" db="EMBL/GenBank/DDBJ databases">
        <title>A novel species of marine bacteria.</title>
        <authorList>
            <person name="Wang Y."/>
        </authorList>
    </citation>
    <scope>NUCLEOTIDE SEQUENCE [LARGE SCALE GENOMIC DNA]</scope>
    <source>
        <strain evidence="3 4">MA1-10</strain>
    </source>
</reference>
<comment type="caution">
    <text evidence="3">The sequence shown here is derived from an EMBL/GenBank/DDBJ whole genome shotgun (WGS) entry which is preliminary data.</text>
</comment>
<protein>
    <submittedName>
        <fullName evidence="3">Flagellar hook-length control protein FliK</fullName>
    </submittedName>
</protein>
<dbReference type="Pfam" id="PF02120">
    <property type="entry name" value="Flg_hook"/>
    <property type="match status" value="1"/>
</dbReference>
<dbReference type="AlphaFoldDB" id="A0A545SLQ2"/>
<feature type="compositionally biased region" description="Gly residues" evidence="1">
    <location>
        <begin position="479"/>
        <end position="489"/>
    </location>
</feature>
<feature type="compositionally biased region" description="Polar residues" evidence="1">
    <location>
        <begin position="301"/>
        <end position="313"/>
    </location>
</feature>
<evidence type="ECO:0000259" key="2">
    <source>
        <dbReference type="Pfam" id="PF02120"/>
    </source>
</evidence>
<dbReference type="OrthoDB" id="7203912at2"/>
<keyword evidence="3" id="KW-0969">Cilium</keyword>
<dbReference type="Gene3D" id="3.30.750.140">
    <property type="match status" value="1"/>
</dbReference>
<dbReference type="Proteomes" id="UP000315816">
    <property type="component" value="Unassembled WGS sequence"/>
</dbReference>
<keyword evidence="3" id="KW-0966">Cell projection</keyword>